<dbReference type="EMBL" id="JAGGLD010000001">
    <property type="protein sequence ID" value="MBP2000124.1"/>
    <property type="molecule type" value="Genomic_DNA"/>
</dbReference>
<keyword evidence="2" id="KW-1185">Reference proteome</keyword>
<organism evidence="1 2">
    <name type="scientific">Paenibacillus shirakamiensis</name>
    <dbReference type="NCBI Taxonomy" id="1265935"/>
    <lineage>
        <taxon>Bacteria</taxon>
        <taxon>Bacillati</taxon>
        <taxon>Bacillota</taxon>
        <taxon>Bacilli</taxon>
        <taxon>Bacillales</taxon>
        <taxon>Paenibacillaceae</taxon>
        <taxon>Paenibacillus</taxon>
    </lineage>
</organism>
<evidence type="ECO:0000313" key="2">
    <source>
        <dbReference type="Proteomes" id="UP001519288"/>
    </source>
</evidence>
<gene>
    <name evidence="1" type="ORF">J2Z69_001143</name>
</gene>
<comment type="caution">
    <text evidence="1">The sequence shown here is derived from an EMBL/GenBank/DDBJ whole genome shotgun (WGS) entry which is preliminary data.</text>
</comment>
<evidence type="ECO:0000313" key="1">
    <source>
        <dbReference type="EMBL" id="MBP2000124.1"/>
    </source>
</evidence>
<protein>
    <submittedName>
        <fullName evidence="1">Uncharacterized protein</fullName>
    </submittedName>
</protein>
<accession>A0ABS4JEI0</accession>
<dbReference type="RefSeq" id="WP_281069368.1">
    <property type="nucleotide sequence ID" value="NZ_JAGGLD010000001.1"/>
</dbReference>
<sequence length="40" mass="4520">MQAHQPYCGSALNCYGNSGHYYNTHYSWNDFGGYYADGCC</sequence>
<name>A0ABS4JEI0_9BACL</name>
<proteinExistence type="predicted"/>
<dbReference type="Proteomes" id="UP001519288">
    <property type="component" value="Unassembled WGS sequence"/>
</dbReference>
<reference evidence="1 2" key="1">
    <citation type="submission" date="2021-03" db="EMBL/GenBank/DDBJ databases">
        <title>Genomic Encyclopedia of Type Strains, Phase IV (KMG-IV): sequencing the most valuable type-strain genomes for metagenomic binning, comparative biology and taxonomic classification.</title>
        <authorList>
            <person name="Goeker M."/>
        </authorList>
    </citation>
    <scope>NUCLEOTIDE SEQUENCE [LARGE SCALE GENOMIC DNA]</scope>
    <source>
        <strain evidence="1 2">DSM 26806</strain>
    </source>
</reference>